<keyword evidence="5" id="KW-1160">Virus entry into host cell</keyword>
<keyword evidence="2" id="KW-1140">T=1 icosahedral capsid protein</keyword>
<dbReference type="GO" id="GO:0075732">
    <property type="term" value="P:viral penetration into host nucleus"/>
    <property type="evidence" value="ECO:0007669"/>
    <property type="project" value="UniProtKB-KW"/>
</dbReference>
<keyword evidence="4" id="KW-1162">Viral penetration into host cytoplasm</keyword>
<dbReference type="EMBL" id="OM869488">
    <property type="protein sequence ID" value="UPW40759.1"/>
    <property type="molecule type" value="Genomic_DNA"/>
</dbReference>
<sequence length="250" mass="28965">MARRYGRYYRRRFRSTRRYRRRPMRRFKRRFRRYRRRSTISSVVKLTQDATWSLNIAGTGGAPPRWNAFSFSPVSLPGFSDYQSTYSHFRILKAKLFISRTINDNDGSLYNYLVVGSRPFAATTGALETVTTSAEAYVPPQLESDLRQTKWQRIHYPSTTTQRVTAGFHPYTMVGTFGPAGIGNAGIYQRIWEGRRWMPFNWAYNADQNEKGTAFWGPFMVVDTATGELPLARAVVQCTLQVHVQFKGQR</sequence>
<evidence type="ECO:0000256" key="2">
    <source>
        <dbReference type="ARBA" id="ARBA00022431"/>
    </source>
</evidence>
<evidence type="ECO:0000256" key="1">
    <source>
        <dbReference type="ARBA" id="ARBA00010301"/>
    </source>
</evidence>
<keyword evidence="3" id="KW-1163">Viral penetration into host nucleus</keyword>
<keyword evidence="2" id="KW-0167">Capsid protein</keyword>
<organism evidence="8">
    <name type="scientific">Sigmofec virus UA08Rod_19114</name>
    <dbReference type="NCBI Taxonomy" id="2929264"/>
    <lineage>
        <taxon>Viruses</taxon>
        <taxon>Monodnaviria</taxon>
        <taxon>Shotokuvirae</taxon>
        <taxon>Cressdnaviricota</taxon>
    </lineage>
</organism>
<evidence type="ECO:0000256" key="6">
    <source>
        <dbReference type="ARBA" id="ARBA00022890"/>
    </source>
</evidence>
<dbReference type="GO" id="GO:0039615">
    <property type="term" value="C:T=1 icosahedral viral capsid"/>
    <property type="evidence" value="ECO:0007669"/>
    <property type="project" value="UniProtKB-KW"/>
</dbReference>
<dbReference type="GO" id="GO:0019069">
    <property type="term" value="P:viral capsid assembly"/>
    <property type="evidence" value="ECO:0007669"/>
    <property type="project" value="InterPro"/>
</dbReference>
<proteinExistence type="inferred from homology"/>
<dbReference type="GO" id="GO:0075509">
    <property type="term" value="P:endocytosis involved in viral entry into host cell"/>
    <property type="evidence" value="ECO:0007669"/>
    <property type="project" value="UniProtKB-KW"/>
</dbReference>
<evidence type="ECO:0000256" key="5">
    <source>
        <dbReference type="ARBA" id="ARBA00022804"/>
    </source>
</evidence>
<keyword evidence="6" id="KW-1164">Virus endocytosis by host</keyword>
<dbReference type="GO" id="GO:0019062">
    <property type="term" value="P:virion attachment to host cell"/>
    <property type="evidence" value="ECO:0007669"/>
    <property type="project" value="UniProtKB-KW"/>
</dbReference>
<comment type="subunit">
    <text evidence="7">Homomultimer. Assembles in the nucleus, presumably in an immature form, then migrates to the cytoplasm once assembled as mature virion. Interacts with Rep; this interaction relocates Rep into the nucleus.</text>
</comment>
<evidence type="ECO:0000256" key="7">
    <source>
        <dbReference type="ARBA" id="ARBA00046863"/>
    </source>
</evidence>
<protein>
    <submittedName>
        <fullName evidence="8">Capsid protein</fullName>
    </submittedName>
</protein>
<keyword evidence="5" id="KW-0945">Host-virus interaction</keyword>
<evidence type="ECO:0000256" key="4">
    <source>
        <dbReference type="ARBA" id="ARBA00022595"/>
    </source>
</evidence>
<dbReference type="Pfam" id="PF02443">
    <property type="entry name" value="Circo_capsid"/>
    <property type="match status" value="1"/>
</dbReference>
<reference evidence="8" key="1">
    <citation type="submission" date="2022-02" db="EMBL/GenBank/DDBJ databases">
        <title>Towards deciphering the DNA virus diversity associated with rodent species in the families Cricetidae and Heteromyidae.</title>
        <authorList>
            <person name="Lund M."/>
            <person name="Larsen B.B."/>
            <person name="Gryseels S."/>
            <person name="Kraberger S."/>
            <person name="Rowsey D.M."/>
            <person name="Steger L."/>
            <person name="Yule K.M."/>
            <person name="Upham N.S."/>
            <person name="Worobey M."/>
            <person name="Van Doorslaer K."/>
            <person name="Varsani A."/>
        </authorList>
    </citation>
    <scope>NUCLEOTIDE SEQUENCE</scope>
    <source>
        <strain evidence="8">UA08Rod_19114</strain>
    </source>
</reference>
<comment type="similarity">
    <text evidence="1">Belongs to the circoviridae capsid protein family.</text>
</comment>
<keyword evidence="2" id="KW-0946">Virion</keyword>
<dbReference type="GO" id="GO:0043657">
    <property type="term" value="C:host cell"/>
    <property type="evidence" value="ECO:0007669"/>
    <property type="project" value="GOC"/>
</dbReference>
<dbReference type="InterPro" id="IPR003383">
    <property type="entry name" value="Circovirus_capsid"/>
</dbReference>
<evidence type="ECO:0000313" key="8">
    <source>
        <dbReference type="EMBL" id="UPW40759.1"/>
    </source>
</evidence>
<evidence type="ECO:0000256" key="3">
    <source>
        <dbReference type="ARBA" id="ARBA00022524"/>
    </source>
</evidence>
<keyword evidence="5" id="KW-1161">Viral attachment to host cell</keyword>
<name>A0A976N046_9VIRU</name>
<accession>A0A976N046</accession>